<keyword evidence="3 5" id="KW-0732">Signal</keyword>
<evidence type="ECO:0000313" key="8">
    <source>
        <dbReference type="EMBL" id="PSJ41506.1"/>
    </source>
</evidence>
<comment type="function">
    <text evidence="5">Part of the MsrPQ system that repairs oxidized periplasmic proteins containing methionine sulfoxide residues (Met-O), using respiratory chain electrons. Thus protects these proteins from oxidative-stress damage caused by reactive species of oxygen and chlorine generated by the host defense mechanisms. MsrPQ is essential for the maintenance of envelope integrity under bleach stress, rescuing a wide series of structurally unrelated periplasmic proteins from methionine oxidation. The catalytic subunit MsrP is non-stereospecific, being able to reduce both (R-) and (S-) diastereoisomers of methionine sulfoxide.</text>
</comment>
<comment type="cofactor">
    <cofactor evidence="5">
        <name>Mo-molybdopterin</name>
        <dbReference type="ChEBI" id="CHEBI:71302"/>
    </cofactor>
    <text evidence="5">Binds 1 Mo-molybdopterin (Mo-MPT) cofactor per subunit.</text>
</comment>
<evidence type="ECO:0000256" key="5">
    <source>
        <dbReference type="HAMAP-Rule" id="MF_01206"/>
    </source>
</evidence>
<dbReference type="PROSITE" id="PS51318">
    <property type="entry name" value="TAT"/>
    <property type="match status" value="1"/>
</dbReference>
<dbReference type="OrthoDB" id="9795587at2"/>
<evidence type="ECO:0000259" key="7">
    <source>
        <dbReference type="Pfam" id="PF00174"/>
    </source>
</evidence>
<feature type="binding site" evidence="5">
    <location>
        <position position="183"/>
    </location>
    <ligand>
        <name>Mo-molybdopterin</name>
        <dbReference type="ChEBI" id="CHEBI:71302"/>
    </ligand>
</feature>
<feature type="binding site" evidence="5">
    <location>
        <begin position="93"/>
        <end position="94"/>
    </location>
    <ligand>
        <name>Mo-molybdopterin</name>
        <dbReference type="ChEBI" id="CHEBI:71302"/>
    </ligand>
</feature>
<comment type="catalytic activity">
    <reaction evidence="5">
        <text>L-methionyl-[protein] + a quinone + H2O = L-methionyl-(S)-S-oxide-[protein] + a quinol</text>
        <dbReference type="Rhea" id="RHEA:51292"/>
        <dbReference type="Rhea" id="RHEA-COMP:12313"/>
        <dbReference type="Rhea" id="RHEA-COMP:12315"/>
        <dbReference type="ChEBI" id="CHEBI:15377"/>
        <dbReference type="ChEBI" id="CHEBI:16044"/>
        <dbReference type="ChEBI" id="CHEBI:24646"/>
        <dbReference type="ChEBI" id="CHEBI:44120"/>
        <dbReference type="ChEBI" id="CHEBI:132124"/>
    </reaction>
</comment>
<evidence type="ECO:0000313" key="9">
    <source>
        <dbReference type="Proteomes" id="UP000242181"/>
    </source>
</evidence>
<dbReference type="RefSeq" id="WP_106453622.1">
    <property type="nucleotide sequence ID" value="NZ_PXYH01000012.1"/>
</dbReference>
<keyword evidence="9" id="KW-1185">Reference proteome</keyword>
<dbReference type="Gene3D" id="3.90.420.10">
    <property type="entry name" value="Oxidoreductase, molybdopterin-binding domain"/>
    <property type="match status" value="1"/>
</dbReference>
<dbReference type="GO" id="GO:0030091">
    <property type="term" value="P:protein repair"/>
    <property type="evidence" value="ECO:0007669"/>
    <property type="project" value="UniProtKB-UniRule"/>
</dbReference>
<dbReference type="InterPro" id="IPR022867">
    <property type="entry name" value="MsrP"/>
</dbReference>
<sequence>MPVNIRYTPALKEHQVTPEPVYRQRRQLLQGLGLGLGAAALSLPAGASVLSGLLGKEGNTGGGQPLTYERPEAYRPDLPRTDEGVATSYNNFYEFGTAKSDPARYAGEMKTRPWTLRIEGEVDRPQTLDVWSWMETQRLEERIYRHRCVEAWSMVIPWLGVPLAALLKAAGPTSRAKYVAFETLHNPAVMRGQSSPYLGGGIDFPYVEGLRIDEAMHPLTLLAVGMYGKTLPNQNGAPVRLVVPWKYGFKGIKSIVRIRLTEEQPPTTWNLLAAHEYGFYANVNPTVDHPRWSQASERFIGAGGLFGSERQPTLMFNGYGEEVASLYQGMDLRKFY</sequence>
<comment type="catalytic activity">
    <reaction evidence="5">
        <text>L-methionyl-[protein] + a quinone + H2O = L-methionyl-(R)-S-oxide-[protein] + a quinol</text>
        <dbReference type="Rhea" id="RHEA:51296"/>
        <dbReference type="Rhea" id="RHEA-COMP:12313"/>
        <dbReference type="Rhea" id="RHEA-COMP:12314"/>
        <dbReference type="ChEBI" id="CHEBI:15377"/>
        <dbReference type="ChEBI" id="CHEBI:16044"/>
        <dbReference type="ChEBI" id="CHEBI:24646"/>
        <dbReference type="ChEBI" id="CHEBI:45764"/>
        <dbReference type="ChEBI" id="CHEBI:132124"/>
    </reaction>
</comment>
<organism evidence="8 9">
    <name type="scientific">Zobellella taiwanensis</name>
    <dbReference type="NCBI Taxonomy" id="347535"/>
    <lineage>
        <taxon>Bacteria</taxon>
        <taxon>Pseudomonadati</taxon>
        <taxon>Pseudomonadota</taxon>
        <taxon>Gammaproteobacteria</taxon>
        <taxon>Aeromonadales</taxon>
        <taxon>Aeromonadaceae</taxon>
        <taxon>Zobellella</taxon>
    </lineage>
</organism>
<dbReference type="GO" id="GO:0043546">
    <property type="term" value="F:molybdopterin cofactor binding"/>
    <property type="evidence" value="ECO:0007669"/>
    <property type="project" value="UniProtKB-UniRule"/>
</dbReference>
<dbReference type="Pfam" id="PF00174">
    <property type="entry name" value="Oxidored_molyb"/>
    <property type="match status" value="1"/>
</dbReference>
<dbReference type="EMBL" id="PXYH01000012">
    <property type="protein sequence ID" value="PSJ41506.1"/>
    <property type="molecule type" value="Genomic_DNA"/>
</dbReference>
<keyword evidence="4 5" id="KW-0560">Oxidoreductase</keyword>
<dbReference type="InterPro" id="IPR036374">
    <property type="entry name" value="OxRdtase_Mopterin-bd_sf"/>
</dbReference>
<comment type="caution">
    <text evidence="8">The sequence shown here is derived from an EMBL/GenBank/DDBJ whole genome shotgun (WGS) entry which is preliminary data.</text>
</comment>
<feature type="binding site" evidence="5">
    <location>
        <begin position="251"/>
        <end position="253"/>
    </location>
    <ligand>
        <name>Mo-molybdopterin</name>
        <dbReference type="ChEBI" id="CHEBI:71302"/>
    </ligand>
</feature>
<feature type="domain" description="Oxidoreductase molybdopterin-binding" evidence="7">
    <location>
        <begin position="110"/>
        <end position="269"/>
    </location>
</feature>
<accession>A0A2P7QU63</accession>
<reference evidence="8 9" key="1">
    <citation type="submission" date="2018-03" db="EMBL/GenBank/DDBJ databases">
        <title>The draft genome of Zobellella taiwanensis JCM 13381.</title>
        <authorList>
            <person name="Liu L."/>
            <person name="Li L."/>
            <person name="Wang T."/>
            <person name="Zhang X."/>
            <person name="Liang L."/>
        </authorList>
    </citation>
    <scope>NUCLEOTIDE SEQUENCE [LARGE SCALE GENOMIC DNA]</scope>
    <source>
        <strain evidence="8 9">JCM 13381</strain>
    </source>
</reference>
<name>A0A2P7QU63_9GAMM</name>
<feature type="region of interest" description="Disordered" evidence="6">
    <location>
        <begin position="58"/>
        <end position="78"/>
    </location>
</feature>
<dbReference type="InterPro" id="IPR006311">
    <property type="entry name" value="TAT_signal"/>
</dbReference>
<comment type="subunit">
    <text evidence="5">Heterodimer of a catalytic subunit (MsrP) and a heme-binding subunit (MsrQ).</text>
</comment>
<evidence type="ECO:0000256" key="4">
    <source>
        <dbReference type="ARBA" id="ARBA00023002"/>
    </source>
</evidence>
<proteinExistence type="inferred from homology"/>
<dbReference type="SUPFAM" id="SSF56524">
    <property type="entry name" value="Oxidoreductase molybdopterin-binding domain"/>
    <property type="match status" value="1"/>
</dbReference>
<dbReference type="Proteomes" id="UP000242181">
    <property type="component" value="Unassembled WGS sequence"/>
</dbReference>
<evidence type="ECO:0000256" key="2">
    <source>
        <dbReference type="ARBA" id="ARBA00022723"/>
    </source>
</evidence>
<dbReference type="EC" id="1.8.5.-" evidence="5"/>
<dbReference type="AlphaFoldDB" id="A0A2P7QU63"/>
<feature type="binding site" evidence="5">
    <location>
        <position position="90"/>
    </location>
    <ligand>
        <name>Mo-molybdopterin</name>
        <dbReference type="ChEBI" id="CHEBI:71302"/>
    </ligand>
</feature>
<dbReference type="PANTHER" id="PTHR43032:SF3">
    <property type="entry name" value="PROTEIN-METHIONINE-SULFOXIDE REDUCTASE CATALYTIC SUBUNIT MSRP"/>
    <property type="match status" value="1"/>
</dbReference>
<keyword evidence="1 5" id="KW-0500">Molybdenum</keyword>
<dbReference type="GO" id="GO:0046872">
    <property type="term" value="F:metal ion binding"/>
    <property type="evidence" value="ECO:0007669"/>
    <property type="project" value="UniProtKB-KW"/>
</dbReference>
<evidence type="ECO:0000256" key="6">
    <source>
        <dbReference type="SAM" id="MobiDB-lite"/>
    </source>
</evidence>
<dbReference type="InterPro" id="IPR000572">
    <property type="entry name" value="OxRdtase_Mopterin-bd_dom"/>
</dbReference>
<feature type="binding site" evidence="5">
    <location>
        <position position="235"/>
    </location>
    <ligand>
        <name>Mo-molybdopterin</name>
        <dbReference type="ChEBI" id="CHEBI:71302"/>
    </ligand>
</feature>
<evidence type="ECO:0000256" key="3">
    <source>
        <dbReference type="ARBA" id="ARBA00022729"/>
    </source>
</evidence>
<comment type="PTM">
    <text evidence="5">Predicted to be exported by the Tat system. The position of the signal peptide cleavage has not been experimentally proven.</text>
</comment>
<evidence type="ECO:0000256" key="1">
    <source>
        <dbReference type="ARBA" id="ARBA00022505"/>
    </source>
</evidence>
<comment type="similarity">
    <text evidence="5">Belongs to the MsrP family.</text>
</comment>
<dbReference type="GO" id="GO:0016672">
    <property type="term" value="F:oxidoreductase activity, acting on a sulfur group of donors, quinone or similar compound as acceptor"/>
    <property type="evidence" value="ECO:0007669"/>
    <property type="project" value="UniProtKB-UniRule"/>
</dbReference>
<feature type="compositionally biased region" description="Basic and acidic residues" evidence="6">
    <location>
        <begin position="69"/>
        <end position="78"/>
    </location>
</feature>
<feature type="binding site" evidence="5">
    <location>
        <position position="240"/>
    </location>
    <ligand>
        <name>Mo-molybdopterin</name>
        <dbReference type="ChEBI" id="CHEBI:71302"/>
    </ligand>
</feature>
<dbReference type="PANTHER" id="PTHR43032">
    <property type="entry name" value="PROTEIN-METHIONINE-SULFOXIDE REDUCTASE"/>
    <property type="match status" value="1"/>
</dbReference>
<dbReference type="HAMAP" id="MF_01206">
    <property type="entry name" value="MsrP"/>
    <property type="match status" value="1"/>
</dbReference>
<gene>
    <name evidence="5" type="primary">msrP</name>
    <name evidence="8" type="ORF">C7I36_10235</name>
</gene>
<dbReference type="NCBIfam" id="NF003767">
    <property type="entry name" value="PRK05363.1"/>
    <property type="match status" value="1"/>
</dbReference>
<feature type="binding site" evidence="5">
    <location>
        <position position="148"/>
    </location>
    <ligand>
        <name>Mo-molybdopterin</name>
        <dbReference type="ChEBI" id="CHEBI:71302"/>
    </ligand>
    <ligandPart>
        <name>Mo</name>
        <dbReference type="ChEBI" id="CHEBI:28685"/>
    </ligandPart>
</feature>
<protein>
    <recommendedName>
        <fullName evidence="5">Protein-methionine-sulfoxide reductase catalytic subunit MsrP</fullName>
        <ecNumber evidence="5">1.8.5.-</ecNumber>
    </recommendedName>
</protein>
<keyword evidence="2 5" id="KW-0479">Metal-binding</keyword>